<gene>
    <name evidence="2" type="ORF">J2S75_001872</name>
</gene>
<organism evidence="2 3">
    <name type="scientific">Ancylobacter polymorphus</name>
    <dbReference type="NCBI Taxonomy" id="223390"/>
    <lineage>
        <taxon>Bacteria</taxon>
        <taxon>Pseudomonadati</taxon>
        <taxon>Pseudomonadota</taxon>
        <taxon>Alphaproteobacteria</taxon>
        <taxon>Hyphomicrobiales</taxon>
        <taxon>Xanthobacteraceae</taxon>
        <taxon>Ancylobacter</taxon>
    </lineage>
</organism>
<protein>
    <recommendedName>
        <fullName evidence="1">FRG domain-containing protein</fullName>
    </recommendedName>
</protein>
<name>A0ABU0BED8_9HYPH</name>
<dbReference type="SMART" id="SM00901">
    <property type="entry name" value="FRG"/>
    <property type="match status" value="1"/>
</dbReference>
<comment type="caution">
    <text evidence="2">The sequence shown here is derived from an EMBL/GenBank/DDBJ whole genome shotgun (WGS) entry which is preliminary data.</text>
</comment>
<evidence type="ECO:0000313" key="3">
    <source>
        <dbReference type="Proteomes" id="UP001224682"/>
    </source>
</evidence>
<dbReference type="EMBL" id="JAUSUI010000003">
    <property type="protein sequence ID" value="MDQ0302844.1"/>
    <property type="molecule type" value="Genomic_DNA"/>
</dbReference>
<evidence type="ECO:0000259" key="1">
    <source>
        <dbReference type="SMART" id="SM00901"/>
    </source>
</evidence>
<feature type="domain" description="FRG" evidence="1">
    <location>
        <begin position="149"/>
        <end position="255"/>
    </location>
</feature>
<dbReference type="Pfam" id="PF08867">
    <property type="entry name" value="FRG"/>
    <property type="match status" value="1"/>
</dbReference>
<dbReference type="Proteomes" id="UP001224682">
    <property type="component" value="Unassembled WGS sequence"/>
</dbReference>
<keyword evidence="3" id="KW-1185">Reference proteome</keyword>
<proteinExistence type="predicted"/>
<reference evidence="2 3" key="1">
    <citation type="submission" date="2023-07" db="EMBL/GenBank/DDBJ databases">
        <title>Genomic Encyclopedia of Type Strains, Phase IV (KMG-IV): sequencing the most valuable type-strain genomes for metagenomic binning, comparative biology and taxonomic classification.</title>
        <authorList>
            <person name="Goeker M."/>
        </authorList>
    </citation>
    <scope>NUCLEOTIDE SEQUENCE [LARGE SCALE GENOMIC DNA]</scope>
    <source>
        <strain evidence="2 3">DSM 2457</strain>
    </source>
</reference>
<accession>A0ABU0BED8</accession>
<dbReference type="InterPro" id="IPR014966">
    <property type="entry name" value="FRG-dom"/>
</dbReference>
<dbReference type="RefSeq" id="WP_307019551.1">
    <property type="nucleotide sequence ID" value="NZ_JAUSUI010000003.1"/>
</dbReference>
<sequence length="369" mass="42180">MNGQWLGTYEGTNTGSAILELDDMGDRYAGALYAYDARPGLPSSVVWFETPGKSDQFELDAHVAPLHPGTGEPVSREFIKEIYPDATMPERIRLSCSVVGDVLHISWTTPLGTEGTAQLTKPDASRPSDYEPIDIKDWNSFKAFATAQEPYRYIYRGQESNEWRLRTHFHRTGRAYIVRFINQDIPALHKNLTNLTRHFFRLESNIENAAFYSLVQHHGYPTPLLDWTHSPFVAAYFAYKGLRKDKINPTKKVRIFVFDSTAWRNDRRQFTKISPAPEHFSLLDPIALNNPRMVPQQALSSVTNLDDVEGYIRRRESEAQKTYLRVIDLPSIERKEAMQQLSIMGITAGSLFPGIDGACEQLRERFFDL</sequence>
<evidence type="ECO:0000313" key="2">
    <source>
        <dbReference type="EMBL" id="MDQ0302844.1"/>
    </source>
</evidence>